<proteinExistence type="predicted"/>
<dbReference type="AlphaFoldDB" id="A0A150P669"/>
<name>A0A150P669_SORCE</name>
<protein>
    <submittedName>
        <fullName evidence="1">Uncharacterized protein</fullName>
    </submittedName>
</protein>
<evidence type="ECO:0000313" key="2">
    <source>
        <dbReference type="Proteomes" id="UP000075420"/>
    </source>
</evidence>
<dbReference type="Proteomes" id="UP000075420">
    <property type="component" value="Unassembled WGS sequence"/>
</dbReference>
<gene>
    <name evidence="1" type="ORF">BE08_40495</name>
</gene>
<dbReference type="EMBL" id="JELY01002951">
    <property type="protein sequence ID" value="KYF51173.1"/>
    <property type="molecule type" value="Genomic_DNA"/>
</dbReference>
<evidence type="ECO:0000313" key="1">
    <source>
        <dbReference type="EMBL" id="KYF51173.1"/>
    </source>
</evidence>
<comment type="caution">
    <text evidence="1">The sequence shown here is derived from an EMBL/GenBank/DDBJ whole genome shotgun (WGS) entry which is preliminary data.</text>
</comment>
<reference evidence="1 2" key="1">
    <citation type="submission" date="2014-02" db="EMBL/GenBank/DDBJ databases">
        <title>The small core and large imbalanced accessory genome model reveals a collaborative survival strategy of Sorangium cellulosum strains in nature.</title>
        <authorList>
            <person name="Han K."/>
            <person name="Peng R."/>
            <person name="Blom J."/>
            <person name="Li Y.-Z."/>
        </authorList>
    </citation>
    <scope>NUCLEOTIDE SEQUENCE [LARGE SCALE GENOMIC DNA]</scope>
    <source>
        <strain evidence="1 2">So0157-25</strain>
    </source>
</reference>
<organism evidence="1 2">
    <name type="scientific">Sorangium cellulosum</name>
    <name type="common">Polyangium cellulosum</name>
    <dbReference type="NCBI Taxonomy" id="56"/>
    <lineage>
        <taxon>Bacteria</taxon>
        <taxon>Pseudomonadati</taxon>
        <taxon>Myxococcota</taxon>
        <taxon>Polyangia</taxon>
        <taxon>Polyangiales</taxon>
        <taxon>Polyangiaceae</taxon>
        <taxon>Sorangium</taxon>
    </lineage>
</organism>
<accession>A0A150P669</accession>
<sequence>MCTGSCGALPEEGVCGAIAVLDPFNRCLARGTLFTECLSRHVAPAGLRRCSSEEPCREDYVCARTSSGEGACIPPYFLFQLRVDGHAVP</sequence>